<proteinExistence type="predicted"/>
<dbReference type="EMBL" id="VULX01000059">
    <property type="protein sequence ID" value="MSR92742.1"/>
    <property type="molecule type" value="Genomic_DNA"/>
</dbReference>
<dbReference type="Proteomes" id="UP000460287">
    <property type="component" value="Unassembled WGS sequence"/>
</dbReference>
<comment type="caution">
    <text evidence="2">The sequence shown here is derived from an EMBL/GenBank/DDBJ whole genome shotgun (WGS) entry which is preliminary data.</text>
</comment>
<dbReference type="AlphaFoldDB" id="A0A7X2N0Z1"/>
<name>A0A7X2N0Z1_9CLOT</name>
<dbReference type="Pfam" id="PF13936">
    <property type="entry name" value="HTH_38"/>
    <property type="match status" value="1"/>
</dbReference>
<evidence type="ECO:0000259" key="1">
    <source>
        <dbReference type="Pfam" id="PF13936"/>
    </source>
</evidence>
<organism evidence="2 3">
    <name type="scientific">Inconstantimicrobium porci</name>
    <dbReference type="NCBI Taxonomy" id="2652291"/>
    <lineage>
        <taxon>Bacteria</taxon>
        <taxon>Bacillati</taxon>
        <taxon>Bacillota</taxon>
        <taxon>Clostridia</taxon>
        <taxon>Eubacteriales</taxon>
        <taxon>Clostridiaceae</taxon>
        <taxon>Inconstantimicrobium</taxon>
    </lineage>
</organism>
<evidence type="ECO:0000313" key="2">
    <source>
        <dbReference type="EMBL" id="MSR92742.1"/>
    </source>
</evidence>
<sequence length="47" mass="5624">MNYPYHNTESRKNKHLNFKERMTIEIRLADGCSAYKIAKELQRPINT</sequence>
<feature type="non-terminal residue" evidence="2">
    <location>
        <position position="47"/>
    </location>
</feature>
<feature type="domain" description="Transposase IS30-like HTH" evidence="1">
    <location>
        <begin position="12"/>
        <end position="47"/>
    </location>
</feature>
<accession>A0A7X2N0Z1</accession>
<protein>
    <submittedName>
        <fullName evidence="2">Helix-turn-helix domain-containing protein</fullName>
    </submittedName>
</protein>
<reference evidence="2 3" key="1">
    <citation type="submission" date="2019-08" db="EMBL/GenBank/DDBJ databases">
        <title>In-depth cultivation of the pig gut microbiome towards novel bacterial diversity and tailored functional studies.</title>
        <authorList>
            <person name="Wylensek D."/>
            <person name="Hitch T.C.A."/>
            <person name="Clavel T."/>
        </authorList>
    </citation>
    <scope>NUCLEOTIDE SEQUENCE [LARGE SCALE GENOMIC DNA]</scope>
    <source>
        <strain evidence="2 3">WCA-383-APC-5B</strain>
    </source>
</reference>
<evidence type="ECO:0000313" key="3">
    <source>
        <dbReference type="Proteomes" id="UP000460287"/>
    </source>
</evidence>
<dbReference type="InterPro" id="IPR025246">
    <property type="entry name" value="IS30-like_HTH"/>
</dbReference>
<keyword evidence="3" id="KW-1185">Reference proteome</keyword>
<gene>
    <name evidence="2" type="ORF">FYJ33_15585</name>
</gene>
<dbReference type="RefSeq" id="WP_154532909.1">
    <property type="nucleotide sequence ID" value="NZ_VULX01000059.1"/>
</dbReference>